<protein>
    <submittedName>
        <fullName evidence="2">Uncharacterized protein</fullName>
    </submittedName>
</protein>
<dbReference type="Proteomes" id="UP000646776">
    <property type="component" value="Unassembled WGS sequence"/>
</dbReference>
<dbReference type="AlphaFoldDB" id="A0A918HQW1"/>
<evidence type="ECO:0000256" key="1">
    <source>
        <dbReference type="SAM" id="MobiDB-lite"/>
    </source>
</evidence>
<dbReference type="EMBL" id="BMSA01000037">
    <property type="protein sequence ID" value="GGT90030.1"/>
    <property type="molecule type" value="Genomic_DNA"/>
</dbReference>
<evidence type="ECO:0000313" key="2">
    <source>
        <dbReference type="EMBL" id="GGT90030.1"/>
    </source>
</evidence>
<name>A0A918HQW1_9ACTN</name>
<keyword evidence="3" id="KW-1185">Reference proteome</keyword>
<feature type="region of interest" description="Disordered" evidence="1">
    <location>
        <begin position="1"/>
        <end position="55"/>
    </location>
</feature>
<reference evidence="2" key="1">
    <citation type="journal article" date="2014" name="Int. J. Syst. Evol. Microbiol.">
        <title>Complete genome sequence of Corynebacterium casei LMG S-19264T (=DSM 44701T), isolated from a smear-ripened cheese.</title>
        <authorList>
            <consortium name="US DOE Joint Genome Institute (JGI-PGF)"/>
            <person name="Walter F."/>
            <person name="Albersmeier A."/>
            <person name="Kalinowski J."/>
            <person name="Ruckert C."/>
        </authorList>
    </citation>
    <scope>NUCLEOTIDE SEQUENCE</scope>
    <source>
        <strain evidence="2">JCM 4125</strain>
    </source>
</reference>
<accession>A0A918HQW1</accession>
<proteinExistence type="predicted"/>
<evidence type="ECO:0000313" key="3">
    <source>
        <dbReference type="Proteomes" id="UP000646776"/>
    </source>
</evidence>
<sequence length="55" mass="5687">MERAPAKHGASPATVHDLPLTKALAVPREPPHMHQPGGASLPALDGGTTLTIEKD</sequence>
<gene>
    <name evidence="2" type="ORF">GCM10010226_80220</name>
</gene>
<organism evidence="2 3">
    <name type="scientific">Streptomyces phaeofaciens</name>
    <dbReference type="NCBI Taxonomy" id="68254"/>
    <lineage>
        <taxon>Bacteria</taxon>
        <taxon>Bacillati</taxon>
        <taxon>Actinomycetota</taxon>
        <taxon>Actinomycetes</taxon>
        <taxon>Kitasatosporales</taxon>
        <taxon>Streptomycetaceae</taxon>
        <taxon>Streptomyces</taxon>
    </lineage>
</organism>
<reference evidence="2" key="2">
    <citation type="submission" date="2020-09" db="EMBL/GenBank/DDBJ databases">
        <authorList>
            <person name="Sun Q."/>
            <person name="Ohkuma M."/>
        </authorList>
    </citation>
    <scope>NUCLEOTIDE SEQUENCE</scope>
    <source>
        <strain evidence="2">JCM 4125</strain>
    </source>
</reference>
<comment type="caution">
    <text evidence="2">The sequence shown here is derived from an EMBL/GenBank/DDBJ whole genome shotgun (WGS) entry which is preliminary data.</text>
</comment>